<feature type="transmembrane region" description="Helical" evidence="6">
    <location>
        <begin position="207"/>
        <end position="228"/>
    </location>
</feature>
<dbReference type="PANTHER" id="PTHR23423">
    <property type="entry name" value="ORGANIC SOLUTE TRANSPORTER-RELATED"/>
    <property type="match status" value="1"/>
</dbReference>
<dbReference type="OrthoDB" id="5348404at2759"/>
<feature type="transmembrane region" description="Helical" evidence="6">
    <location>
        <begin position="283"/>
        <end position="305"/>
    </location>
</feature>
<evidence type="ECO:0000256" key="3">
    <source>
        <dbReference type="ARBA" id="ARBA00022989"/>
    </source>
</evidence>
<reference evidence="7" key="1">
    <citation type="journal article" date="2020" name="Stud. Mycol.">
        <title>101 Dothideomycetes genomes: a test case for predicting lifestyles and emergence of pathogens.</title>
        <authorList>
            <person name="Haridas S."/>
            <person name="Albert R."/>
            <person name="Binder M."/>
            <person name="Bloem J."/>
            <person name="Labutti K."/>
            <person name="Salamov A."/>
            <person name="Andreopoulos B."/>
            <person name="Baker S."/>
            <person name="Barry K."/>
            <person name="Bills G."/>
            <person name="Bluhm B."/>
            <person name="Cannon C."/>
            <person name="Castanera R."/>
            <person name="Culley D."/>
            <person name="Daum C."/>
            <person name="Ezra D."/>
            <person name="Gonzalez J."/>
            <person name="Henrissat B."/>
            <person name="Kuo A."/>
            <person name="Liang C."/>
            <person name="Lipzen A."/>
            <person name="Lutzoni F."/>
            <person name="Magnuson J."/>
            <person name="Mondo S."/>
            <person name="Nolan M."/>
            <person name="Ohm R."/>
            <person name="Pangilinan J."/>
            <person name="Park H.-J."/>
            <person name="Ramirez L."/>
            <person name="Alfaro M."/>
            <person name="Sun H."/>
            <person name="Tritt A."/>
            <person name="Yoshinaga Y."/>
            <person name="Zwiers L.-H."/>
            <person name="Turgeon B."/>
            <person name="Goodwin S."/>
            <person name="Spatafora J."/>
            <person name="Crous P."/>
            <person name="Grigoriev I."/>
        </authorList>
    </citation>
    <scope>NUCLEOTIDE SEQUENCE</scope>
    <source>
        <strain evidence="7">CBS 480.64</strain>
    </source>
</reference>
<dbReference type="EMBL" id="MU005966">
    <property type="protein sequence ID" value="KAF2862450.1"/>
    <property type="molecule type" value="Genomic_DNA"/>
</dbReference>
<evidence type="ECO:0000256" key="2">
    <source>
        <dbReference type="ARBA" id="ARBA00022692"/>
    </source>
</evidence>
<dbReference type="GO" id="GO:0016020">
    <property type="term" value="C:membrane"/>
    <property type="evidence" value="ECO:0007669"/>
    <property type="project" value="UniProtKB-SubCell"/>
</dbReference>
<dbReference type="SMART" id="SM01417">
    <property type="entry name" value="Solute_trans_a"/>
    <property type="match status" value="1"/>
</dbReference>
<dbReference type="InterPro" id="IPR005178">
    <property type="entry name" value="Ostalpha/TMEM184C"/>
</dbReference>
<dbReference type="Pfam" id="PF03619">
    <property type="entry name" value="Solute_trans_a"/>
    <property type="match status" value="1"/>
</dbReference>
<keyword evidence="8" id="KW-1185">Reference proteome</keyword>
<keyword evidence="4 6" id="KW-0472">Membrane</keyword>
<comment type="subcellular location">
    <subcellularLocation>
        <location evidence="1">Membrane</location>
        <topology evidence="1">Multi-pass membrane protein</topology>
    </subcellularLocation>
</comment>
<evidence type="ECO:0000256" key="1">
    <source>
        <dbReference type="ARBA" id="ARBA00004141"/>
    </source>
</evidence>
<feature type="region of interest" description="Disordered" evidence="5">
    <location>
        <begin position="370"/>
        <end position="412"/>
    </location>
</feature>
<feature type="transmembrane region" description="Helical" evidence="6">
    <location>
        <begin position="161"/>
        <end position="187"/>
    </location>
</feature>
<keyword evidence="3 6" id="KW-1133">Transmembrane helix</keyword>
<gene>
    <name evidence="7" type="ORF">K470DRAFT_213102</name>
</gene>
<evidence type="ECO:0000256" key="4">
    <source>
        <dbReference type="ARBA" id="ARBA00023136"/>
    </source>
</evidence>
<evidence type="ECO:0000256" key="5">
    <source>
        <dbReference type="SAM" id="MobiDB-lite"/>
    </source>
</evidence>
<organism evidence="7 8">
    <name type="scientific">Piedraia hortae CBS 480.64</name>
    <dbReference type="NCBI Taxonomy" id="1314780"/>
    <lineage>
        <taxon>Eukaryota</taxon>
        <taxon>Fungi</taxon>
        <taxon>Dikarya</taxon>
        <taxon>Ascomycota</taxon>
        <taxon>Pezizomycotina</taxon>
        <taxon>Dothideomycetes</taxon>
        <taxon>Dothideomycetidae</taxon>
        <taxon>Capnodiales</taxon>
        <taxon>Piedraiaceae</taxon>
        <taxon>Piedraia</taxon>
    </lineage>
</organism>
<evidence type="ECO:0000256" key="6">
    <source>
        <dbReference type="SAM" id="Phobius"/>
    </source>
</evidence>
<feature type="transmembrane region" description="Helical" evidence="6">
    <location>
        <begin position="99"/>
        <end position="117"/>
    </location>
</feature>
<feature type="transmembrane region" description="Helical" evidence="6">
    <location>
        <begin position="240"/>
        <end position="263"/>
    </location>
</feature>
<evidence type="ECO:0000313" key="7">
    <source>
        <dbReference type="EMBL" id="KAF2862450.1"/>
    </source>
</evidence>
<protein>
    <submittedName>
        <fullName evidence="7">DUF300-domain-containing protein</fullName>
    </submittedName>
</protein>
<proteinExistence type="predicted"/>
<keyword evidence="2 6" id="KW-0812">Transmembrane</keyword>
<dbReference type="AlphaFoldDB" id="A0A6A7C4R2"/>
<feature type="transmembrane region" description="Helical" evidence="6">
    <location>
        <begin position="30"/>
        <end position="54"/>
    </location>
</feature>
<dbReference type="Proteomes" id="UP000799421">
    <property type="component" value="Unassembled WGS sequence"/>
</dbReference>
<sequence>MPFWTQCNTTLEDTYLSEEPVAGHLTFHHFGLLINAVFGLVAVVIALALIVGHATHYSRPWEQRHIIRILFMIPIYATVSFLSFVFYRKAVYWDVLGNCYEAIALASFFTLMCHYMAPNLHDQKEYFRTIKPINWAMSVFGLQKCTGGQHKGPLRIPQSGLTWFNIIWIGVFQYCFVRVFFTIVAVLAESQGRYCEESLSPAFAHVWVTAFEATSVTIAMYCLIQFYMQLKDDLSEHKPFLKVVCIKLVIFFSFWQTIAISLLSSSHGPLQPTKKLGYQDIKVGIPSVLLCIEMAIFAIMHIFAFPYKPYIAHLDPLTVSGAGFSGATAQYQGAFRALADVANPWDMIKASARGFRWLFVGRKHRMNDSSYQLGKTDDATNPGQPPEPYQSYSNVELPRYNEDDRAGLLQNR</sequence>
<feature type="transmembrane region" description="Helical" evidence="6">
    <location>
        <begin position="66"/>
        <end position="87"/>
    </location>
</feature>
<evidence type="ECO:0000313" key="8">
    <source>
        <dbReference type="Proteomes" id="UP000799421"/>
    </source>
</evidence>
<accession>A0A6A7C4R2</accession>
<name>A0A6A7C4R2_9PEZI</name>